<dbReference type="AlphaFoldDB" id="A0A0V0QGW9"/>
<feature type="compositionally biased region" description="Polar residues" evidence="2">
    <location>
        <begin position="875"/>
        <end position="890"/>
    </location>
</feature>
<feature type="compositionally biased region" description="Low complexity" evidence="2">
    <location>
        <begin position="271"/>
        <end position="284"/>
    </location>
</feature>
<keyword evidence="1" id="KW-0175">Coiled coil</keyword>
<feature type="compositionally biased region" description="Polar residues" evidence="2">
    <location>
        <begin position="104"/>
        <end position="120"/>
    </location>
</feature>
<evidence type="ECO:0000256" key="2">
    <source>
        <dbReference type="SAM" id="MobiDB-lite"/>
    </source>
</evidence>
<gene>
    <name evidence="3" type="ORF">PPERSA_01273</name>
</gene>
<evidence type="ECO:0000256" key="1">
    <source>
        <dbReference type="SAM" id="Coils"/>
    </source>
</evidence>
<dbReference type="EMBL" id="LDAU01000170">
    <property type="protein sequence ID" value="KRX01370.1"/>
    <property type="molecule type" value="Genomic_DNA"/>
</dbReference>
<feature type="compositionally biased region" description="Low complexity" evidence="2">
    <location>
        <begin position="744"/>
        <end position="759"/>
    </location>
</feature>
<protein>
    <submittedName>
        <fullName evidence="3">Uncharacterized protein</fullName>
    </submittedName>
</protein>
<feature type="region of interest" description="Disordered" evidence="2">
    <location>
        <begin position="100"/>
        <end position="120"/>
    </location>
</feature>
<feature type="region of interest" description="Disordered" evidence="2">
    <location>
        <begin position="696"/>
        <end position="718"/>
    </location>
</feature>
<proteinExistence type="predicted"/>
<accession>A0A0V0QGW9</accession>
<feature type="compositionally biased region" description="Polar residues" evidence="2">
    <location>
        <begin position="770"/>
        <end position="792"/>
    </location>
</feature>
<reference evidence="3 4" key="1">
    <citation type="journal article" date="2015" name="Sci. Rep.">
        <title>Genome of the facultative scuticociliatosis pathogen Pseudocohnilembus persalinus provides insight into its virulence through horizontal gene transfer.</title>
        <authorList>
            <person name="Xiong J."/>
            <person name="Wang G."/>
            <person name="Cheng J."/>
            <person name="Tian M."/>
            <person name="Pan X."/>
            <person name="Warren A."/>
            <person name="Jiang C."/>
            <person name="Yuan D."/>
            <person name="Miao W."/>
        </authorList>
    </citation>
    <scope>NUCLEOTIDE SEQUENCE [LARGE SCALE GENOMIC DNA]</scope>
    <source>
        <strain evidence="3">36N120E</strain>
    </source>
</reference>
<feature type="compositionally biased region" description="Low complexity" evidence="2">
    <location>
        <begin position="147"/>
        <end position="160"/>
    </location>
</feature>
<sequence length="1029" mass="121383">MDLQLQTQVIEQAKIKHLNHNQSSEQIPKINPSMANEQGKMKLIENNQKYKVNENFQSLLQKNLNDQTKQAIKERINFLNQKSQLPGSSNINLAQANHLKRQSETFNSSKLQPQNQSQSHSFIQEINDFQRDSNNNKLSQEETRTLSSSSKQSQSEQNQQLKKPQERLTFQPNLKKQQQNLDNQQQKLKLDNQNKEKIKKAKIYIEVNGNHEIDKEKKILNFQKEEQKNKEKLIQNLEQNIITPKASLNGKNQFKQEEKSSYQLKNNSELNQTQNSQQSYQSKNIQDKGQIPENQSQMQKKTKQQHQKNPYKLQDGQNQFYSKQKFQSSRVQSELQIKQQQFQQYLKKQNKVQYQDKSSSKERQQKTVNNLIKPKNSKNSSPQNHNQAINVMLMQTFSQNFNQTKKNYQLRPNSSEKNTQNNLKNTEFSLKQYFATGNTNNKQNKKRDSLRESSPQILQKNIQNYFIQENQQNNNNINNNKNFKQIQVASLTAQNFFNPNSKPIFQLDKAKNINNNINNNYKMKTEISQSFKKEGNSLISCNNLEGYDNNQQNQNSQDLKVRLLNQKNIEKQNQTKTSNEKFLKSSDSQLKEQLDKQYGLLNNNLVKQNIKQGNFNKNTKDLGSQSEFLKDQLQQKFQKEFFNSVKHTPQQIEKQLQEAYQSKPMSNTFSGSFFSKHNKDQEKQINQLNYEEKNKNFKQQNSDYYKNTNSTNKSDKNKQISFINNQQIQQLNKEKLLKKFAKINENNTNKNSNNNISKNVENKKNNKKVSFQQQNISQEQKVNSKQFLSQNQTPRVNQEMLEACQNNSQRNFSKIQQQQFQTVKSNFSQTNEFLNQVQKLSIEEQNLDKNDLLKNEEDLILLQQKAEENQNQNQMKVNNSKQNNESVQKIDNSEKLNEINDISDDFLSPQEENTRNNLFYLDDLNKSNHLENKEQLYQNKQSVDNSQEFEQISYQKQKEYQLLQQQKQEKLQLQQKDLLIQNEIELNIQKKQQNQQQEKRNIFSQNQNKNMDKPADLSKVKIYGPAVKF</sequence>
<feature type="coiled-coil region" evidence="1">
    <location>
        <begin position="174"/>
        <end position="240"/>
    </location>
</feature>
<organism evidence="3 4">
    <name type="scientific">Pseudocohnilembus persalinus</name>
    <name type="common">Ciliate</name>
    <dbReference type="NCBI Taxonomy" id="266149"/>
    <lineage>
        <taxon>Eukaryota</taxon>
        <taxon>Sar</taxon>
        <taxon>Alveolata</taxon>
        <taxon>Ciliophora</taxon>
        <taxon>Intramacronucleata</taxon>
        <taxon>Oligohymenophorea</taxon>
        <taxon>Scuticociliatia</taxon>
        <taxon>Philasterida</taxon>
        <taxon>Pseudocohnilembidae</taxon>
        <taxon>Pseudocohnilembus</taxon>
    </lineage>
</organism>
<dbReference type="Proteomes" id="UP000054937">
    <property type="component" value="Unassembled WGS sequence"/>
</dbReference>
<feature type="region of interest" description="Disordered" evidence="2">
    <location>
        <begin position="991"/>
        <end position="1011"/>
    </location>
</feature>
<name>A0A0V0QGW9_PSEPJ</name>
<feature type="region of interest" description="Disordered" evidence="2">
    <location>
        <begin position="870"/>
        <end position="895"/>
    </location>
</feature>
<dbReference type="InParanoid" id="A0A0V0QGW9"/>
<dbReference type="OMA" id="THFFYLE"/>
<feature type="region of interest" description="Disordered" evidence="2">
    <location>
        <begin position="137"/>
        <end position="167"/>
    </location>
</feature>
<comment type="caution">
    <text evidence="3">The sequence shown here is derived from an EMBL/GenBank/DDBJ whole genome shotgun (WGS) entry which is preliminary data.</text>
</comment>
<feature type="region of interest" description="Disordered" evidence="2">
    <location>
        <begin position="744"/>
        <end position="792"/>
    </location>
</feature>
<evidence type="ECO:0000313" key="4">
    <source>
        <dbReference type="Proteomes" id="UP000054937"/>
    </source>
</evidence>
<feature type="region of interest" description="Disordered" evidence="2">
    <location>
        <begin position="351"/>
        <end position="384"/>
    </location>
</feature>
<keyword evidence="4" id="KW-1185">Reference proteome</keyword>
<evidence type="ECO:0000313" key="3">
    <source>
        <dbReference type="EMBL" id="KRX01370.1"/>
    </source>
</evidence>
<feature type="region of interest" description="Disordered" evidence="2">
    <location>
        <begin position="270"/>
        <end position="310"/>
    </location>
</feature>